<feature type="domain" description="Penicillin-binding protein dimerisation" evidence="5">
    <location>
        <begin position="63"/>
        <end position="218"/>
    </location>
</feature>
<comment type="subcellular location">
    <subcellularLocation>
        <location evidence="1">Membrane</location>
    </subcellularLocation>
</comment>
<evidence type="ECO:0000256" key="3">
    <source>
        <dbReference type="ARBA" id="ARBA00023136"/>
    </source>
</evidence>
<name>A0A1B2DRF1_9BACL</name>
<evidence type="ECO:0000256" key="1">
    <source>
        <dbReference type="ARBA" id="ARBA00004370"/>
    </source>
</evidence>
<dbReference type="SUPFAM" id="SSF56519">
    <property type="entry name" value="Penicillin binding protein dimerisation domain"/>
    <property type="match status" value="1"/>
</dbReference>
<dbReference type="GO" id="GO:0005886">
    <property type="term" value="C:plasma membrane"/>
    <property type="evidence" value="ECO:0007669"/>
    <property type="project" value="TreeGrafter"/>
</dbReference>
<dbReference type="InterPro" id="IPR012338">
    <property type="entry name" value="Beta-lactam/transpept-like"/>
</dbReference>
<evidence type="ECO:0000313" key="6">
    <source>
        <dbReference type="EMBL" id="ANY70292.1"/>
    </source>
</evidence>
<dbReference type="InterPro" id="IPR050515">
    <property type="entry name" value="Beta-lactam/transpept"/>
</dbReference>
<dbReference type="InterPro" id="IPR005311">
    <property type="entry name" value="PBP_dimer"/>
</dbReference>
<dbReference type="PANTHER" id="PTHR30627:SF24">
    <property type="entry name" value="PENICILLIN-BINDING PROTEIN 4B"/>
    <property type="match status" value="1"/>
</dbReference>
<dbReference type="Gene3D" id="3.40.710.10">
    <property type="entry name" value="DD-peptidase/beta-lactamase superfamily"/>
    <property type="match status" value="1"/>
</dbReference>
<gene>
    <name evidence="6" type="ORF">BBD42_30195</name>
</gene>
<dbReference type="GO" id="GO:0071972">
    <property type="term" value="F:peptidoglycan L,D-transpeptidase activity"/>
    <property type="evidence" value="ECO:0007669"/>
    <property type="project" value="TreeGrafter"/>
</dbReference>
<dbReference type="RefSeq" id="WP_099521224.1">
    <property type="nucleotide sequence ID" value="NZ_CP016808.1"/>
</dbReference>
<dbReference type="AlphaFoldDB" id="A0A1B2DRF1"/>
<proteinExistence type="inferred from homology"/>
<reference evidence="6" key="1">
    <citation type="submission" date="2016-08" db="EMBL/GenBank/DDBJ databases">
        <title>Complete Genome Seqeunce of Paenibacillus sp. BIHB 4019 from tea rhizoplane.</title>
        <authorList>
            <person name="Thakur R."/>
            <person name="Swarnkar M.K."/>
            <person name="Gulati A."/>
        </authorList>
    </citation>
    <scope>NUCLEOTIDE SEQUENCE [LARGE SCALE GENOMIC DNA]</scope>
    <source>
        <strain evidence="6">BIHB4019</strain>
    </source>
</reference>
<dbReference type="InterPro" id="IPR001460">
    <property type="entry name" value="PCN-bd_Tpept"/>
</dbReference>
<dbReference type="Gene3D" id="3.90.1310.10">
    <property type="entry name" value="Penicillin-binding protein 2a (Domain 2)"/>
    <property type="match status" value="1"/>
</dbReference>
<protein>
    <submittedName>
        <fullName evidence="6">Penicillin-binding protein</fullName>
    </submittedName>
</protein>
<dbReference type="PANTHER" id="PTHR30627">
    <property type="entry name" value="PEPTIDOGLYCAN D,D-TRANSPEPTIDASE"/>
    <property type="match status" value="1"/>
</dbReference>
<comment type="similarity">
    <text evidence="2">Belongs to the transpeptidase family.</text>
</comment>
<dbReference type="Pfam" id="PF03717">
    <property type="entry name" value="PBP_dimer"/>
    <property type="match status" value="1"/>
</dbReference>
<dbReference type="EMBL" id="CP016808">
    <property type="protein sequence ID" value="ANY70292.1"/>
    <property type="molecule type" value="Genomic_DNA"/>
</dbReference>
<accession>A0A1B2DRF1</accession>
<feature type="domain" description="Penicillin-binding protein transpeptidase" evidence="4">
    <location>
        <begin position="277"/>
        <end position="604"/>
    </location>
</feature>
<sequence>MVKRRAAIVAVLLTVIMAGYLIRLATLQLVPSLAQPAVQTIGKHTDWKHKAAIQRQRNLVLDSGRGDFIDRYGSAITGESYSALALFPVESEARGDAAELRKLAKLLHVSYDQLAEKWDTLKGADFWREEGQKVPLSLSASQLAGLSQLHINGVKVLPYHNRYLPQFNARQAIGFISQHPEWLEQAYRADLASGKRKLTDEIGGAGLEKSLDTLLRGNGPTSVSFFLDGKRHPLQGLGLRVFQPDSEYYPLKVKTTLDLKLQQQLELYADANGLKAGAIVVLDAQNADIVSMVSRPQMNPQQLDRNEATDWSNHALQAVAPGSIFKLVTEAAALEAGVVDEKEVFTCSGKYGKYGLTCWKQDGHGSLTLEEGLAQSCNIVFATLAERLSGYELYQTAAALGVGAPAGWHAESPFGPFAGRLRLLGEEEGGQLFAASIWQQLQDKPTLDVDGGIMAQSGIGQRDVRMTPLQAANLVVTILHGGQRMEPRIVSEIRYANGQLMVELKPLQARQAGTPIHARTAGMLLEGMKAVTERGTGRSIRDGLWPVAGKSGTAQTLLSGKERVHQWFIGYGPTNTPRYAVAVLAENRSPGTSNQATKLFRGVMDIIAKR</sequence>
<evidence type="ECO:0000259" key="5">
    <source>
        <dbReference type="Pfam" id="PF03717"/>
    </source>
</evidence>
<dbReference type="GO" id="GO:0071555">
    <property type="term" value="P:cell wall organization"/>
    <property type="evidence" value="ECO:0007669"/>
    <property type="project" value="TreeGrafter"/>
</dbReference>
<keyword evidence="3" id="KW-0472">Membrane</keyword>
<dbReference type="InterPro" id="IPR036138">
    <property type="entry name" value="PBP_dimer_sf"/>
</dbReference>
<organism evidence="6">
    <name type="scientific">Paenibacillus sp. BIHB 4019</name>
    <dbReference type="NCBI Taxonomy" id="1870819"/>
    <lineage>
        <taxon>Bacteria</taxon>
        <taxon>Bacillati</taxon>
        <taxon>Bacillota</taxon>
        <taxon>Bacilli</taxon>
        <taxon>Bacillales</taxon>
        <taxon>Paenibacillaceae</taxon>
        <taxon>Paenibacillus</taxon>
    </lineage>
</organism>
<dbReference type="Pfam" id="PF00905">
    <property type="entry name" value="Transpeptidase"/>
    <property type="match status" value="1"/>
</dbReference>
<evidence type="ECO:0000259" key="4">
    <source>
        <dbReference type="Pfam" id="PF00905"/>
    </source>
</evidence>
<dbReference type="SUPFAM" id="SSF56601">
    <property type="entry name" value="beta-lactamase/transpeptidase-like"/>
    <property type="match status" value="1"/>
</dbReference>
<dbReference type="GO" id="GO:0008658">
    <property type="term" value="F:penicillin binding"/>
    <property type="evidence" value="ECO:0007669"/>
    <property type="project" value="InterPro"/>
</dbReference>
<evidence type="ECO:0000256" key="2">
    <source>
        <dbReference type="ARBA" id="ARBA00007171"/>
    </source>
</evidence>